<dbReference type="InterPro" id="IPR036116">
    <property type="entry name" value="FN3_sf"/>
</dbReference>
<feature type="region of interest" description="Disordered" evidence="1">
    <location>
        <begin position="14"/>
        <end position="35"/>
    </location>
</feature>
<dbReference type="SUPFAM" id="SSF49265">
    <property type="entry name" value="Fibronectin type III"/>
    <property type="match status" value="1"/>
</dbReference>
<dbReference type="RefSeq" id="WP_117982316.1">
    <property type="nucleotide sequence ID" value="NZ_QSOE01000025.1"/>
</dbReference>
<dbReference type="InterPro" id="IPR003961">
    <property type="entry name" value="FN3_dom"/>
</dbReference>
<reference evidence="3 4" key="1">
    <citation type="submission" date="2018-08" db="EMBL/GenBank/DDBJ databases">
        <title>A genome reference for cultivated species of the human gut microbiota.</title>
        <authorList>
            <person name="Zou Y."/>
            <person name="Xue W."/>
            <person name="Luo G."/>
        </authorList>
    </citation>
    <scope>NUCLEOTIDE SEQUENCE [LARGE SCALE GENOMIC DNA]</scope>
    <source>
        <strain evidence="3 4">TM10-1AC</strain>
    </source>
</reference>
<dbReference type="AlphaFoldDB" id="A0A374NSR8"/>
<dbReference type="Gene3D" id="2.60.40.10">
    <property type="entry name" value="Immunoglobulins"/>
    <property type="match status" value="1"/>
</dbReference>
<evidence type="ECO:0000313" key="3">
    <source>
        <dbReference type="EMBL" id="RGI89656.1"/>
    </source>
</evidence>
<dbReference type="Pfam" id="PF00041">
    <property type="entry name" value="fn3"/>
    <property type="match status" value="1"/>
</dbReference>
<protein>
    <submittedName>
        <fullName evidence="3">Fibronectin type III domain-containing protein</fullName>
    </submittedName>
</protein>
<sequence>MLALLESTPYFSEVDEGDIGNSETAYGKENGEGTSVSTAEGLTTNIVAGFEWSVDDICAGFVCGAGFETSVEQGYTWETATSTTKKFSLNYSNDTGENQVIVYRRPVTTYRYEIKGTKDTMVLARQGTLLTSMLPVDEYNEAAQSYELEEIADGTLATPGNPFSYRSSTAGLNNVAESKITTQYGKEGTVTQEFSTETEQEKTFTYDLNASFTAYGLVFGVKAGGGAGTTYSESQSTINTEAITKTGAVTGKQVEGYDFNWKFAHWTTKVNGTEVPVLGYVLTNVIAPPSPPKNLAVESVTSDSAKITWDAGEKGADEYRIYQIYSDGSDIQIGTVDRTESAYEVTGLKPDTSYTYAIKAYKEGKKGDAISGESVFSEKLIVTTLPEKMGTVTITNPEDTSVKIGGSAVFKAGLSSTASDYRATNYKWQRREKGGKWQTIDGANGKIVSAVAGKADQIANIETGFVLASGATVDITAQPDTGYKVSCCKVNGKAVDGENGDTFTVPSGAKEIPEVVSCKVEAVCEKDQFTLTYAQPSNGTLTARGAAGEVASGDKVNGDEKYTFTVKPDADYIVESWKVDGQVIDSHSTSYEVTVKKNTEVSVQLVPASYKVTYKVNNEQGKLLVGKDTEEKTDGEISAAYGTSIKFTAVYNKFCHIKGWKLDGTEVTDTTEERRLPIQIRSVRRERYTDIL</sequence>
<dbReference type="InterPro" id="IPR013783">
    <property type="entry name" value="Ig-like_fold"/>
</dbReference>
<organism evidence="3 4">
    <name type="scientific">Anaerobutyricum hallii</name>
    <dbReference type="NCBI Taxonomy" id="39488"/>
    <lineage>
        <taxon>Bacteria</taxon>
        <taxon>Bacillati</taxon>
        <taxon>Bacillota</taxon>
        <taxon>Clostridia</taxon>
        <taxon>Lachnospirales</taxon>
        <taxon>Lachnospiraceae</taxon>
        <taxon>Anaerobutyricum</taxon>
    </lineage>
</organism>
<gene>
    <name evidence="3" type="ORF">DXD91_05565</name>
</gene>
<dbReference type="CDD" id="cd00063">
    <property type="entry name" value="FN3"/>
    <property type="match status" value="1"/>
</dbReference>
<dbReference type="SMART" id="SM00060">
    <property type="entry name" value="FN3"/>
    <property type="match status" value="1"/>
</dbReference>
<evidence type="ECO:0000259" key="2">
    <source>
        <dbReference type="PROSITE" id="PS50853"/>
    </source>
</evidence>
<dbReference type="Proteomes" id="UP000262524">
    <property type="component" value="Unassembled WGS sequence"/>
</dbReference>
<dbReference type="Pfam" id="PF18998">
    <property type="entry name" value="Flg_new_2"/>
    <property type="match status" value="2"/>
</dbReference>
<dbReference type="InterPro" id="IPR044060">
    <property type="entry name" value="Bacterial_rp_domain"/>
</dbReference>
<proteinExistence type="predicted"/>
<dbReference type="EMBL" id="QSOE01000025">
    <property type="protein sequence ID" value="RGI89656.1"/>
    <property type="molecule type" value="Genomic_DNA"/>
</dbReference>
<feature type="domain" description="Fibronectin type-III" evidence="2">
    <location>
        <begin position="291"/>
        <end position="387"/>
    </location>
</feature>
<evidence type="ECO:0000256" key="1">
    <source>
        <dbReference type="SAM" id="MobiDB-lite"/>
    </source>
</evidence>
<name>A0A374NSR8_9FIRM</name>
<dbReference type="PROSITE" id="PS50853">
    <property type="entry name" value="FN3"/>
    <property type="match status" value="1"/>
</dbReference>
<accession>A0A374NSR8</accession>
<comment type="caution">
    <text evidence="3">The sequence shown here is derived from an EMBL/GenBank/DDBJ whole genome shotgun (WGS) entry which is preliminary data.</text>
</comment>
<evidence type="ECO:0000313" key="4">
    <source>
        <dbReference type="Proteomes" id="UP000262524"/>
    </source>
</evidence>